<accession>A0A8S9L098</accession>
<dbReference type="Proteomes" id="UP000712281">
    <property type="component" value="Unassembled WGS sequence"/>
</dbReference>
<feature type="coiled-coil region" evidence="1">
    <location>
        <begin position="386"/>
        <end position="413"/>
    </location>
</feature>
<gene>
    <name evidence="3" type="ORF">F2Q68_00010005</name>
</gene>
<feature type="region of interest" description="Disordered" evidence="2">
    <location>
        <begin position="328"/>
        <end position="366"/>
    </location>
</feature>
<feature type="coiled-coil region" evidence="1">
    <location>
        <begin position="240"/>
        <end position="267"/>
    </location>
</feature>
<dbReference type="AlphaFoldDB" id="A0A8S9L098"/>
<proteinExistence type="predicted"/>
<protein>
    <submittedName>
        <fullName evidence="3">Uncharacterized protein</fullName>
    </submittedName>
</protein>
<comment type="caution">
    <text evidence="3">The sequence shown here is derived from an EMBL/GenBank/DDBJ whole genome shotgun (WGS) entry which is preliminary data.</text>
</comment>
<keyword evidence="1" id="KW-0175">Coiled coil</keyword>
<evidence type="ECO:0000313" key="4">
    <source>
        <dbReference type="Proteomes" id="UP000712281"/>
    </source>
</evidence>
<organism evidence="3 4">
    <name type="scientific">Brassica cretica</name>
    <name type="common">Mustard</name>
    <dbReference type="NCBI Taxonomy" id="69181"/>
    <lineage>
        <taxon>Eukaryota</taxon>
        <taxon>Viridiplantae</taxon>
        <taxon>Streptophyta</taxon>
        <taxon>Embryophyta</taxon>
        <taxon>Tracheophyta</taxon>
        <taxon>Spermatophyta</taxon>
        <taxon>Magnoliopsida</taxon>
        <taxon>eudicotyledons</taxon>
        <taxon>Gunneridae</taxon>
        <taxon>Pentapetalae</taxon>
        <taxon>rosids</taxon>
        <taxon>malvids</taxon>
        <taxon>Brassicales</taxon>
        <taxon>Brassicaceae</taxon>
        <taxon>Brassiceae</taxon>
        <taxon>Brassica</taxon>
    </lineage>
</organism>
<sequence length="594" mass="63322">MVTPINKKGRIDLTRLGKGHEVQSTATRIGPTRQMGELDADPTLTFGELDCSSESEIHFYLILLLPELLLRMSSSSNVQKNCDVEMAEATGAGSSAPPAAGEVPAHIAEFLSFQSELARCDAEGMVKPARNASPQIVALNDALTSEPSGSSTTPVRVVDAETAPESMPPPAKRSIVVGLPAVLPKSRKRPSANPDATRKRRCEEAGPLPTKASGSGSASRHRVKFVSLIGGMISECGSEVERFAKELEESRENSSQLEGKLKVIEDAHSLEAARFQPRIGELERDLGKTAIQPSGSSTTPVRVVDAETAPESMPPPAKRSIVVGLPAVVPKSRKRPSANPDATRKRRCEEAGPLPTKASGSGSASRHRVKFVSLIGGMISECGSEVERFAKELEESRENSSQLEGKLKVIEDAHSLEAARFQPRIGELERDLGKTASSLLKAKEGKTAKSSELRWLKRKIKSGEESSVGAIREAMRAELQIRLSRIADSLDYLAAVHVRDLALAGVEGGTNEVGHSPQSPRAEEAALPVRRAELVEAEGDFDLILVGLKSECVLLSYSGEPAGQDLIAEDAGGSVALNLEGVIGEGEAPRAEDD</sequence>
<evidence type="ECO:0000256" key="2">
    <source>
        <dbReference type="SAM" id="MobiDB-lite"/>
    </source>
</evidence>
<feature type="region of interest" description="Disordered" evidence="2">
    <location>
        <begin position="161"/>
        <end position="220"/>
    </location>
</feature>
<dbReference type="EMBL" id="QGKW02000717">
    <property type="protein sequence ID" value="KAF2599451.1"/>
    <property type="molecule type" value="Genomic_DNA"/>
</dbReference>
<evidence type="ECO:0000313" key="3">
    <source>
        <dbReference type="EMBL" id="KAF2599451.1"/>
    </source>
</evidence>
<name>A0A8S9L098_BRACR</name>
<reference evidence="3" key="1">
    <citation type="submission" date="2019-12" db="EMBL/GenBank/DDBJ databases">
        <title>Genome sequencing and annotation of Brassica cretica.</title>
        <authorList>
            <person name="Studholme D.J."/>
            <person name="Sarris P.F."/>
        </authorList>
    </citation>
    <scope>NUCLEOTIDE SEQUENCE</scope>
    <source>
        <strain evidence="3">PFS-001/15</strain>
        <tissue evidence="3">Leaf</tissue>
    </source>
</reference>
<evidence type="ECO:0000256" key="1">
    <source>
        <dbReference type="SAM" id="Coils"/>
    </source>
</evidence>